<dbReference type="Proteomes" id="UP000243416">
    <property type="component" value="Unassembled WGS sequence"/>
</dbReference>
<name>A0A656Z8M2_9PROT</name>
<dbReference type="Gene3D" id="3.40.190.10">
    <property type="entry name" value="Periplasmic binding protein-like II"/>
    <property type="match status" value="2"/>
</dbReference>
<sequence length="446" mass="49696">MNIKKVRRLKIPSWHDVALIGLPALLLLAGGFWLAAQFVRPAPPHQLILSSGGEGGGYQRFAARYREVLERYGIELVERPSAGSLENLQRLRDPDEVVDAGFIQGGTASVSDADREQLVSLGGLYYEPLWIFYRSELAQQVPGRRLDRLGQLKGRRIAIGAAGSGAHKLARDLLESNGLAGAPTQLLESDGLAMVEDLRAGRLDAAFVVGPSQSAVVWSLLFAKDVQLMSLAHADAYARLFPQLQRLTLPRGAIDLVHDVPAQDVALLAPMATLAVRQDTHPALIDLLLQAASEVHGEAGVFQKPHEFPQATEVDFPLAAEAERYYKSGKSFLQRYLPFWLATLIDRMVVLLVPVVALLIPIIRFAPPLYGWRVRSRIFRRYGELKFLERELELEAGRYSREEWLARLDEIEDDANHLPAPLAFSDMLYTLRQHIGLVRSEILRKT</sequence>
<dbReference type="Pfam" id="PF16868">
    <property type="entry name" value="NMT1_3"/>
    <property type="match status" value="1"/>
</dbReference>
<organism evidence="1 2">
    <name type="scientific">Sterolibacterium denitrificans</name>
    <dbReference type="NCBI Taxonomy" id="157592"/>
    <lineage>
        <taxon>Bacteria</taxon>
        <taxon>Pseudomonadati</taxon>
        <taxon>Pseudomonadota</taxon>
        <taxon>Betaproteobacteria</taxon>
        <taxon>Nitrosomonadales</taxon>
        <taxon>Sterolibacteriaceae</taxon>
        <taxon>Sterolibacterium</taxon>
    </lineage>
</organism>
<dbReference type="PANTHER" id="PTHR42941:SF1">
    <property type="entry name" value="SLL1037 PROTEIN"/>
    <property type="match status" value="1"/>
</dbReference>
<dbReference type="EMBL" id="LFZK01000001">
    <property type="protein sequence ID" value="KYC29340.1"/>
    <property type="molecule type" value="Genomic_DNA"/>
</dbReference>
<dbReference type="OrthoDB" id="237270at2"/>
<accession>A0A656Z8M2</accession>
<dbReference type="RefSeq" id="WP_067170118.1">
    <property type="nucleotide sequence ID" value="NZ_LFZK01000001.1"/>
</dbReference>
<dbReference type="PANTHER" id="PTHR42941">
    <property type="entry name" value="SLL1037 PROTEIN"/>
    <property type="match status" value="1"/>
</dbReference>
<keyword evidence="2" id="KW-1185">Reference proteome</keyword>
<dbReference type="SUPFAM" id="SSF53850">
    <property type="entry name" value="Periplasmic binding protein-like II"/>
    <property type="match status" value="1"/>
</dbReference>
<evidence type="ECO:0000313" key="1">
    <source>
        <dbReference type="EMBL" id="KYC29340.1"/>
    </source>
</evidence>
<comment type="caution">
    <text evidence="1">The sequence shown here is derived from an EMBL/GenBank/DDBJ whole genome shotgun (WGS) entry which is preliminary data.</text>
</comment>
<dbReference type="AlphaFoldDB" id="A0A656Z8M2"/>
<gene>
    <name evidence="1" type="ORF">ACY05_02095</name>
</gene>
<dbReference type="InterPro" id="IPR011852">
    <property type="entry name" value="TRAP_TAXI"/>
</dbReference>
<evidence type="ECO:0000313" key="2">
    <source>
        <dbReference type="Proteomes" id="UP000243416"/>
    </source>
</evidence>
<protein>
    <submittedName>
        <fullName evidence="1">Uncharacterized protein</fullName>
    </submittedName>
</protein>
<reference evidence="1 2" key="1">
    <citation type="journal article" date="2016" name="ISME J.">
        <title>Integrated multi-omics analyses reveal the biochemical mechanisms and phylogenetic relevance of anaerobic androgen biodegradation in the environment.</title>
        <authorList>
            <person name="Yang F.C."/>
            <person name="Chen Y.L."/>
            <person name="Tang S.L."/>
            <person name="Yu C.P."/>
            <person name="Wang P.H."/>
            <person name="Ismail W."/>
            <person name="Wang C.H."/>
            <person name="Ding J.Y."/>
            <person name="Yang C.Y."/>
            <person name="Yang C.Y."/>
            <person name="Chiang Y.R."/>
        </authorList>
    </citation>
    <scope>NUCLEOTIDE SEQUENCE [LARGE SCALE GENOMIC DNA]</scope>
    <source>
        <strain evidence="1 2">DSM 13999</strain>
    </source>
</reference>
<proteinExistence type="predicted"/>